<evidence type="ECO:0000256" key="1">
    <source>
        <dbReference type="ARBA" id="ARBA00022617"/>
    </source>
</evidence>
<dbReference type="GO" id="GO:0009055">
    <property type="term" value="F:electron transfer activity"/>
    <property type="evidence" value="ECO:0007669"/>
    <property type="project" value="InterPro"/>
</dbReference>
<feature type="signal peptide" evidence="4">
    <location>
        <begin position="1"/>
        <end position="25"/>
    </location>
</feature>
<dbReference type="InterPro" id="IPR036909">
    <property type="entry name" value="Cyt_c-like_dom_sf"/>
</dbReference>
<reference evidence="7" key="2">
    <citation type="journal article" date="2018" name="Environ. Microbiol.">
        <title>Bloom of a denitrifying methanotroph, 'Candidatus Methylomirabilis limnetica', in a deep stratified lake.</title>
        <authorList>
            <person name="Graf J.S."/>
            <person name="Mayr M.J."/>
            <person name="Marchant H.K."/>
            <person name="Tienken D."/>
            <person name="Hach P.F."/>
            <person name="Brand A."/>
            <person name="Schubert C.J."/>
            <person name="Kuypers M.M."/>
            <person name="Milucka J."/>
        </authorList>
    </citation>
    <scope>NUCLEOTIDE SEQUENCE [LARGE SCALE GENOMIC DNA]</scope>
    <source>
        <strain evidence="7">Zug</strain>
    </source>
</reference>
<reference evidence="6 7" key="1">
    <citation type="submission" date="2017-09" db="EMBL/GenBank/DDBJ databases">
        <title>Bloom of a denitrifying methanotroph, Candidatus Methylomirabilis limnetica, in a deep stratified lake.</title>
        <authorList>
            <person name="Graf J.S."/>
            <person name="Marchant H.K."/>
            <person name="Tienken D."/>
            <person name="Hach P.F."/>
            <person name="Brand A."/>
            <person name="Schubert C.J."/>
            <person name="Kuypers M.M."/>
            <person name="Milucka J."/>
        </authorList>
    </citation>
    <scope>NUCLEOTIDE SEQUENCE [LARGE SCALE GENOMIC DNA]</scope>
    <source>
        <strain evidence="6 7">Zug</strain>
    </source>
</reference>
<accession>A0A2T4U1B2</accession>
<dbReference type="GO" id="GO:0046872">
    <property type="term" value="F:metal ion binding"/>
    <property type="evidence" value="ECO:0007669"/>
    <property type="project" value="UniProtKB-KW"/>
</dbReference>
<keyword evidence="1" id="KW-0349">Heme</keyword>
<sequence>MQTRVVVRVLIVGVFMAVAIGPLTADQVKATDAATPSSSQIAAAASGEAWVTKTVTACDKKKTVIVEGYRAGEVLPQEKARQVAKLLMALMKYCDYQVIARLPQQETTVYLSIEGQPFVEMQEVEQKLPILLVQGVLPTEREKRVWAAEQKRMIEEGYKLFHSSALGTNGISCDMCHPDASNTHPETYPKFQTQLKTVALLRDQINWCIENPLEGKKLSGDDPEMKALEAYIYSARSGKSLEPGKH</sequence>
<dbReference type="OrthoDB" id="9805202at2"/>
<dbReference type="EMBL" id="NVQC01000008">
    <property type="protein sequence ID" value="PTL37142.1"/>
    <property type="molecule type" value="Genomic_DNA"/>
</dbReference>
<keyword evidence="4" id="KW-0732">Signal</keyword>
<protein>
    <recommendedName>
        <fullName evidence="5">Cytochrome c domain-containing protein</fullName>
    </recommendedName>
</protein>
<keyword evidence="2" id="KW-0479">Metal-binding</keyword>
<dbReference type="RefSeq" id="WP_107561047.1">
    <property type="nucleotide sequence ID" value="NZ_NVQC01000008.1"/>
</dbReference>
<dbReference type="GO" id="GO:0020037">
    <property type="term" value="F:heme binding"/>
    <property type="evidence" value="ECO:0007669"/>
    <property type="project" value="InterPro"/>
</dbReference>
<dbReference type="Proteomes" id="UP000241436">
    <property type="component" value="Unassembled WGS sequence"/>
</dbReference>
<feature type="domain" description="Cytochrome c" evidence="5">
    <location>
        <begin position="157"/>
        <end position="238"/>
    </location>
</feature>
<name>A0A2T4U1B2_9BACT</name>
<evidence type="ECO:0000313" key="6">
    <source>
        <dbReference type="EMBL" id="PTL37142.1"/>
    </source>
</evidence>
<dbReference type="Pfam" id="PF21342">
    <property type="entry name" value="SoxA-TsdA_cyt-c"/>
    <property type="match status" value="1"/>
</dbReference>
<evidence type="ECO:0000259" key="5">
    <source>
        <dbReference type="Pfam" id="PF21342"/>
    </source>
</evidence>
<gene>
    <name evidence="6" type="ORF">CLG94_01005</name>
</gene>
<dbReference type="Gene3D" id="1.10.760.10">
    <property type="entry name" value="Cytochrome c-like domain"/>
    <property type="match status" value="1"/>
</dbReference>
<evidence type="ECO:0000313" key="7">
    <source>
        <dbReference type="Proteomes" id="UP000241436"/>
    </source>
</evidence>
<dbReference type="SUPFAM" id="SSF46626">
    <property type="entry name" value="Cytochrome c"/>
    <property type="match status" value="1"/>
</dbReference>
<comment type="caution">
    <text evidence="6">The sequence shown here is derived from an EMBL/GenBank/DDBJ whole genome shotgun (WGS) entry which is preliminary data.</text>
</comment>
<feature type="chain" id="PRO_5015773399" description="Cytochrome c domain-containing protein" evidence="4">
    <location>
        <begin position="26"/>
        <end position="246"/>
    </location>
</feature>
<organism evidence="6 7">
    <name type="scientific">Candidatus Methylomirabilis limnetica</name>
    <dbReference type="NCBI Taxonomy" id="2033718"/>
    <lineage>
        <taxon>Bacteria</taxon>
        <taxon>Candidatus Methylomirabilota</taxon>
        <taxon>Candidatus Methylomirabilia</taxon>
        <taxon>Candidatus Methylomirabilales</taxon>
        <taxon>Candidatus Methylomirabilaceae</taxon>
        <taxon>Candidatus Methylomirabilis</taxon>
    </lineage>
</organism>
<keyword evidence="7" id="KW-1185">Reference proteome</keyword>
<proteinExistence type="predicted"/>
<evidence type="ECO:0000256" key="3">
    <source>
        <dbReference type="ARBA" id="ARBA00023004"/>
    </source>
</evidence>
<evidence type="ECO:0000256" key="4">
    <source>
        <dbReference type="SAM" id="SignalP"/>
    </source>
</evidence>
<dbReference type="InterPro" id="IPR009056">
    <property type="entry name" value="Cyt_c-like_dom"/>
</dbReference>
<dbReference type="AlphaFoldDB" id="A0A2T4U1B2"/>
<keyword evidence="3" id="KW-0408">Iron</keyword>
<evidence type="ECO:0000256" key="2">
    <source>
        <dbReference type="ARBA" id="ARBA00022723"/>
    </source>
</evidence>